<comment type="caution">
    <text evidence="3">The sequence shown here is derived from an EMBL/GenBank/DDBJ whole genome shotgun (WGS) entry which is preliminary data.</text>
</comment>
<dbReference type="CDD" id="cd04301">
    <property type="entry name" value="NAT_SF"/>
    <property type="match status" value="1"/>
</dbReference>
<dbReference type="SUPFAM" id="SSF55729">
    <property type="entry name" value="Acyl-CoA N-acyltransferases (Nat)"/>
    <property type="match status" value="1"/>
</dbReference>
<dbReference type="InterPro" id="IPR016181">
    <property type="entry name" value="Acyl_CoA_acyltransferase"/>
</dbReference>
<sequence length="162" mass="18203">MLGSIAVRPFEEIDLDWLVEAHATLYARDEGFDDSFGPLVETILKRFLLDHDPTREQGWVADRDGHRLGSIFCVQGPQTNWAKLRLFLVMPQARGFGLGQHLLDTCLGYARGVGYDGLTLWTHKSHVAACALYEKNGFALEAEKPAQSFGCDLIEQTYKIVF</sequence>
<proteinExistence type="predicted"/>
<dbReference type="Proteomes" id="UP001157961">
    <property type="component" value="Unassembled WGS sequence"/>
</dbReference>
<keyword evidence="4" id="KW-1185">Reference proteome</keyword>
<keyword evidence="1" id="KW-0808">Transferase</keyword>
<dbReference type="GO" id="GO:0005840">
    <property type="term" value="C:ribosome"/>
    <property type="evidence" value="ECO:0007669"/>
    <property type="project" value="UniProtKB-KW"/>
</dbReference>
<dbReference type="Gene3D" id="3.40.630.30">
    <property type="match status" value="1"/>
</dbReference>
<dbReference type="PANTHER" id="PTHR13947:SF37">
    <property type="entry name" value="LD18367P"/>
    <property type="match status" value="1"/>
</dbReference>
<reference evidence="3 4" key="1">
    <citation type="submission" date="2017-05" db="EMBL/GenBank/DDBJ databases">
        <authorList>
            <person name="Varghese N."/>
            <person name="Submissions S."/>
        </authorList>
    </citation>
    <scope>NUCLEOTIDE SEQUENCE [LARGE SCALE GENOMIC DNA]</scope>
    <source>
        <strain evidence="3 4">DSM 29734</strain>
    </source>
</reference>
<keyword evidence="3" id="KW-0687">Ribonucleoprotein</keyword>
<keyword evidence="3" id="KW-0689">Ribosomal protein</keyword>
<dbReference type="Pfam" id="PF00583">
    <property type="entry name" value="Acetyltransf_1"/>
    <property type="match status" value="1"/>
</dbReference>
<dbReference type="InterPro" id="IPR000182">
    <property type="entry name" value="GNAT_dom"/>
</dbReference>
<gene>
    <name evidence="3" type="ORF">SAMN06265373_102516</name>
</gene>
<dbReference type="PANTHER" id="PTHR13947">
    <property type="entry name" value="GNAT FAMILY N-ACETYLTRANSFERASE"/>
    <property type="match status" value="1"/>
</dbReference>
<dbReference type="RefSeq" id="WP_283425250.1">
    <property type="nucleotide sequence ID" value="NZ_FXTY01000002.1"/>
</dbReference>
<dbReference type="PROSITE" id="PS51186">
    <property type="entry name" value="GNAT"/>
    <property type="match status" value="1"/>
</dbReference>
<protein>
    <submittedName>
        <fullName evidence="3">Ribosomal protein S18 acetylase RimI</fullName>
    </submittedName>
</protein>
<evidence type="ECO:0000256" key="1">
    <source>
        <dbReference type="ARBA" id="ARBA00022679"/>
    </source>
</evidence>
<evidence type="ECO:0000313" key="3">
    <source>
        <dbReference type="EMBL" id="SMP13489.1"/>
    </source>
</evidence>
<dbReference type="InterPro" id="IPR050769">
    <property type="entry name" value="NAT_camello-type"/>
</dbReference>
<evidence type="ECO:0000259" key="2">
    <source>
        <dbReference type="PROSITE" id="PS51186"/>
    </source>
</evidence>
<name>A0ABY1NMC5_9RHOB</name>
<evidence type="ECO:0000313" key="4">
    <source>
        <dbReference type="Proteomes" id="UP001157961"/>
    </source>
</evidence>
<feature type="domain" description="N-acetyltransferase" evidence="2">
    <location>
        <begin position="5"/>
        <end position="162"/>
    </location>
</feature>
<dbReference type="EMBL" id="FXTY01000002">
    <property type="protein sequence ID" value="SMP13489.1"/>
    <property type="molecule type" value="Genomic_DNA"/>
</dbReference>
<accession>A0ABY1NMC5</accession>
<organism evidence="3 4">
    <name type="scientific">Shimia sagamensis</name>
    <dbReference type="NCBI Taxonomy" id="1566352"/>
    <lineage>
        <taxon>Bacteria</taxon>
        <taxon>Pseudomonadati</taxon>
        <taxon>Pseudomonadota</taxon>
        <taxon>Alphaproteobacteria</taxon>
        <taxon>Rhodobacterales</taxon>
        <taxon>Roseobacteraceae</taxon>
    </lineage>
</organism>